<feature type="compositionally biased region" description="Low complexity" evidence="5">
    <location>
        <begin position="218"/>
        <end position="228"/>
    </location>
</feature>
<dbReference type="Pfam" id="PF00440">
    <property type="entry name" value="TetR_N"/>
    <property type="match status" value="1"/>
</dbReference>
<evidence type="ECO:0000256" key="4">
    <source>
        <dbReference type="PROSITE-ProRule" id="PRU00335"/>
    </source>
</evidence>
<dbReference type="Proteomes" id="UP000070258">
    <property type="component" value="Unassembled WGS sequence"/>
</dbReference>
<feature type="region of interest" description="Disordered" evidence="5">
    <location>
        <begin position="207"/>
        <end position="228"/>
    </location>
</feature>
<dbReference type="GO" id="GO:0003700">
    <property type="term" value="F:DNA-binding transcription factor activity"/>
    <property type="evidence" value="ECO:0007669"/>
    <property type="project" value="TreeGrafter"/>
</dbReference>
<name>A0A138A444_9ACTN</name>
<evidence type="ECO:0000256" key="3">
    <source>
        <dbReference type="ARBA" id="ARBA00023163"/>
    </source>
</evidence>
<comment type="caution">
    <text evidence="8">The sequence shown here is derived from an EMBL/GenBank/DDBJ whole genome shotgun (WGS) entry which is preliminary data.</text>
</comment>
<dbReference type="InterPro" id="IPR049484">
    <property type="entry name" value="Rv0078-like_C"/>
</dbReference>
<keyword evidence="10" id="KW-1185">Reference proteome</keyword>
<dbReference type="PANTHER" id="PTHR30055:SF234">
    <property type="entry name" value="HTH-TYPE TRANSCRIPTIONAL REGULATOR BETI"/>
    <property type="match status" value="1"/>
</dbReference>
<dbReference type="RefSeq" id="WP_068573351.1">
    <property type="nucleotide sequence ID" value="NZ_LSRE01000018.1"/>
</dbReference>
<dbReference type="InterPro" id="IPR036271">
    <property type="entry name" value="Tet_transcr_reg_TetR-rel_C_sf"/>
</dbReference>
<dbReference type="InterPro" id="IPR009057">
    <property type="entry name" value="Homeodomain-like_sf"/>
</dbReference>
<evidence type="ECO:0000256" key="2">
    <source>
        <dbReference type="ARBA" id="ARBA00023125"/>
    </source>
</evidence>
<dbReference type="EMBL" id="LSRE01000018">
    <property type="protein sequence ID" value="KXO96343.1"/>
    <property type="molecule type" value="Genomic_DNA"/>
</dbReference>
<accession>A0A138A444</accession>
<dbReference type="Gene3D" id="1.10.357.10">
    <property type="entry name" value="Tetracycline Repressor, domain 2"/>
    <property type="match status" value="1"/>
</dbReference>
<feature type="domain" description="HTH tetR-type" evidence="6">
    <location>
        <begin position="19"/>
        <end position="79"/>
    </location>
</feature>
<dbReference type="OrthoDB" id="9805134at2"/>
<dbReference type="PROSITE" id="PS50977">
    <property type="entry name" value="HTH_TETR_2"/>
    <property type="match status" value="1"/>
</dbReference>
<organism evidence="8 9">
    <name type="scientific">Tsukamurella pseudospumae</name>
    <dbReference type="NCBI Taxonomy" id="239498"/>
    <lineage>
        <taxon>Bacteria</taxon>
        <taxon>Bacillati</taxon>
        <taxon>Actinomycetota</taxon>
        <taxon>Actinomycetes</taxon>
        <taxon>Mycobacteriales</taxon>
        <taxon>Tsukamurellaceae</taxon>
        <taxon>Tsukamurella</taxon>
    </lineage>
</organism>
<dbReference type="SUPFAM" id="SSF46689">
    <property type="entry name" value="Homeodomain-like"/>
    <property type="match status" value="1"/>
</dbReference>
<sequence>MEVNGGEPAGRRTQAERTAATRAALITAARDLFAEHGYAGVGTQAIVDGAGVTRGALYHQFGDKRGLFEAVFDAVEEETIGGAARAVLEAGDLDPVETMLLAVDTYMAAIAAPGITRITMIDAPAVLGWDGWRARGEKYGLAVIEALVADAIGKGHMAPQPTRPLAHVILGMLDESALYITRADEPDSALAEIRAVIAQFVRSMMLPAGRGGTPDPAPADSSPTPSRR</sequence>
<reference evidence="7 10" key="3">
    <citation type="submission" date="2016-02" db="EMBL/GenBank/DDBJ databases">
        <authorList>
            <person name="Teng J.L."/>
            <person name="Tang Y."/>
            <person name="Huang Y."/>
            <person name="Guo F."/>
            <person name="Wei W."/>
            <person name="Chen J.H."/>
            <person name="Wong S.Y."/>
            <person name="Lau S.K."/>
            <person name="Woo P.C."/>
        </authorList>
    </citation>
    <scope>NUCLEOTIDE SEQUENCE [LARGE SCALE GENOMIC DNA]</scope>
    <source>
        <strain evidence="7 10">JCM 13375</strain>
    </source>
</reference>
<evidence type="ECO:0000313" key="9">
    <source>
        <dbReference type="Proteomes" id="UP000070258"/>
    </source>
</evidence>
<keyword evidence="1" id="KW-0805">Transcription regulation</keyword>
<feature type="DNA-binding region" description="H-T-H motif" evidence="4">
    <location>
        <begin position="42"/>
        <end position="61"/>
    </location>
</feature>
<dbReference type="Pfam" id="PF21351">
    <property type="entry name" value="TetR_C_41"/>
    <property type="match status" value="1"/>
</dbReference>
<evidence type="ECO:0000256" key="5">
    <source>
        <dbReference type="SAM" id="MobiDB-lite"/>
    </source>
</evidence>
<dbReference type="PANTHER" id="PTHR30055">
    <property type="entry name" value="HTH-TYPE TRANSCRIPTIONAL REGULATOR RUTR"/>
    <property type="match status" value="1"/>
</dbReference>
<reference evidence="9" key="2">
    <citation type="submission" date="2016-02" db="EMBL/GenBank/DDBJ databases">
        <authorList>
            <person name="Wen L."/>
            <person name="He K."/>
            <person name="Yang H."/>
        </authorList>
    </citation>
    <scope>NUCLEOTIDE SEQUENCE [LARGE SCALE GENOMIC DNA]</scope>
    <source>
        <strain evidence="9">JCM 15929</strain>
    </source>
</reference>
<evidence type="ECO:0000259" key="6">
    <source>
        <dbReference type="PROSITE" id="PS50977"/>
    </source>
</evidence>
<dbReference type="SUPFAM" id="SSF48498">
    <property type="entry name" value="Tetracyclin repressor-like, C-terminal domain"/>
    <property type="match status" value="1"/>
</dbReference>
<evidence type="ECO:0000313" key="10">
    <source>
        <dbReference type="Proteomes" id="UP000070409"/>
    </source>
</evidence>
<dbReference type="InterPro" id="IPR001647">
    <property type="entry name" value="HTH_TetR"/>
</dbReference>
<evidence type="ECO:0000256" key="1">
    <source>
        <dbReference type="ARBA" id="ARBA00023015"/>
    </source>
</evidence>
<keyword evidence="2 4" id="KW-0238">DNA-binding</keyword>
<gene>
    <name evidence="8" type="ORF">AXK60_13675</name>
    <name evidence="7" type="ORF">AXK61_22790</name>
</gene>
<dbReference type="EMBL" id="LSRF01000057">
    <property type="protein sequence ID" value="KXP05194.1"/>
    <property type="molecule type" value="Genomic_DNA"/>
</dbReference>
<protein>
    <recommendedName>
        <fullName evidence="6">HTH tetR-type domain-containing protein</fullName>
    </recommendedName>
</protein>
<dbReference type="GO" id="GO:0000976">
    <property type="term" value="F:transcription cis-regulatory region binding"/>
    <property type="evidence" value="ECO:0007669"/>
    <property type="project" value="TreeGrafter"/>
</dbReference>
<reference evidence="8" key="1">
    <citation type="submission" date="2016-02" db="EMBL/GenBank/DDBJ databases">
        <authorList>
            <person name="Teng J.L."/>
            <person name="Yang Y."/>
            <person name="Huang Y."/>
            <person name="Guo F."/>
            <person name="Wei W."/>
            <person name="Chen J.H."/>
            <person name="Wong S.Y."/>
            <person name="Lau S.K."/>
            <person name="Woo P.C."/>
        </authorList>
    </citation>
    <scope>NUCLEOTIDE SEQUENCE</scope>
    <source>
        <strain evidence="8">JCM 15929</strain>
    </source>
</reference>
<evidence type="ECO:0000313" key="8">
    <source>
        <dbReference type="EMBL" id="KXP05194.1"/>
    </source>
</evidence>
<dbReference type="STRING" id="239498.AXK60_13675"/>
<evidence type="ECO:0000313" key="7">
    <source>
        <dbReference type="EMBL" id="KXO96343.1"/>
    </source>
</evidence>
<keyword evidence="3" id="KW-0804">Transcription</keyword>
<dbReference type="InterPro" id="IPR050109">
    <property type="entry name" value="HTH-type_TetR-like_transc_reg"/>
</dbReference>
<dbReference type="AlphaFoldDB" id="A0A138A444"/>
<dbReference type="PRINTS" id="PR00455">
    <property type="entry name" value="HTHTETR"/>
</dbReference>
<proteinExistence type="predicted"/>
<dbReference type="Proteomes" id="UP000070409">
    <property type="component" value="Unassembled WGS sequence"/>
</dbReference>